<organism evidence="1 2">
    <name type="scientific">Streptomyces hazeniae</name>
    <dbReference type="NCBI Taxonomy" id="3075538"/>
    <lineage>
        <taxon>Bacteria</taxon>
        <taxon>Bacillati</taxon>
        <taxon>Actinomycetota</taxon>
        <taxon>Actinomycetes</taxon>
        <taxon>Kitasatosporales</taxon>
        <taxon>Streptomycetaceae</taxon>
        <taxon>Streptomyces</taxon>
    </lineage>
</organism>
<accession>A0ABU2NNN1</accession>
<dbReference type="Proteomes" id="UP001183414">
    <property type="component" value="Unassembled WGS sequence"/>
</dbReference>
<gene>
    <name evidence="1" type="ORF">RM572_07310</name>
</gene>
<protein>
    <submittedName>
        <fullName evidence="1">Uncharacterized protein</fullName>
    </submittedName>
</protein>
<reference evidence="2" key="1">
    <citation type="submission" date="2023-07" db="EMBL/GenBank/DDBJ databases">
        <title>30 novel species of actinomycetes from the DSMZ collection.</title>
        <authorList>
            <person name="Nouioui I."/>
        </authorList>
    </citation>
    <scope>NUCLEOTIDE SEQUENCE [LARGE SCALE GENOMIC DNA]</scope>
    <source>
        <strain evidence="2">DSM 42041</strain>
    </source>
</reference>
<keyword evidence="2" id="KW-1185">Reference proteome</keyword>
<evidence type="ECO:0000313" key="1">
    <source>
        <dbReference type="EMBL" id="MDT0378586.1"/>
    </source>
</evidence>
<comment type="caution">
    <text evidence="1">The sequence shown here is derived from an EMBL/GenBank/DDBJ whole genome shotgun (WGS) entry which is preliminary data.</text>
</comment>
<sequence length="59" mass="6388">MPVLAMLFAVFVVAFEELVEWRFGVAGVFALVLLSIGWHAKNVTCSCVGAVVLTLLLVH</sequence>
<proteinExistence type="predicted"/>
<dbReference type="RefSeq" id="WP_136183499.1">
    <property type="nucleotide sequence ID" value="NZ_JAVREQ010000004.1"/>
</dbReference>
<dbReference type="EMBL" id="JAVREQ010000004">
    <property type="protein sequence ID" value="MDT0378586.1"/>
    <property type="molecule type" value="Genomic_DNA"/>
</dbReference>
<name>A0ABU2NNN1_9ACTN</name>
<evidence type="ECO:0000313" key="2">
    <source>
        <dbReference type="Proteomes" id="UP001183414"/>
    </source>
</evidence>